<dbReference type="InterPro" id="IPR011990">
    <property type="entry name" value="TPR-like_helical_dom_sf"/>
</dbReference>
<keyword evidence="4" id="KW-0472">Membrane</keyword>
<protein>
    <submittedName>
        <fullName evidence="8">RagB/SusD family nutrient uptake outer membrane protein</fullName>
    </submittedName>
</protein>
<accession>A0A4Q1CDW8</accession>
<dbReference type="Proteomes" id="UP000290204">
    <property type="component" value="Unassembled WGS sequence"/>
</dbReference>
<dbReference type="EMBL" id="SDHW01000008">
    <property type="protein sequence ID" value="RXK57855.1"/>
    <property type="molecule type" value="Genomic_DNA"/>
</dbReference>
<dbReference type="Gene3D" id="1.25.40.390">
    <property type="match status" value="2"/>
</dbReference>
<dbReference type="PROSITE" id="PS51257">
    <property type="entry name" value="PROKAR_LIPOPROTEIN"/>
    <property type="match status" value="1"/>
</dbReference>
<evidence type="ECO:0000256" key="2">
    <source>
        <dbReference type="ARBA" id="ARBA00006275"/>
    </source>
</evidence>
<dbReference type="OrthoDB" id="1097962at2"/>
<gene>
    <name evidence="8" type="ORF">ESA94_20260</name>
</gene>
<dbReference type="InterPro" id="IPR033985">
    <property type="entry name" value="SusD-like_N"/>
</dbReference>
<dbReference type="SUPFAM" id="SSF48452">
    <property type="entry name" value="TPR-like"/>
    <property type="match status" value="1"/>
</dbReference>
<feature type="domain" description="RagB/SusD" evidence="6">
    <location>
        <begin position="321"/>
        <end position="443"/>
    </location>
</feature>
<dbReference type="Pfam" id="PF07980">
    <property type="entry name" value="SusD_RagB"/>
    <property type="match status" value="1"/>
</dbReference>
<organism evidence="8 9">
    <name type="scientific">Lacibacter luteus</name>
    <dbReference type="NCBI Taxonomy" id="2508719"/>
    <lineage>
        <taxon>Bacteria</taxon>
        <taxon>Pseudomonadati</taxon>
        <taxon>Bacteroidota</taxon>
        <taxon>Chitinophagia</taxon>
        <taxon>Chitinophagales</taxon>
        <taxon>Chitinophagaceae</taxon>
        <taxon>Lacibacter</taxon>
    </lineage>
</organism>
<reference evidence="8 9" key="1">
    <citation type="submission" date="2019-01" db="EMBL/GenBank/DDBJ databases">
        <title>Lacibacter sp. strain TTM-7.</title>
        <authorList>
            <person name="Chen W.-M."/>
        </authorList>
    </citation>
    <scope>NUCLEOTIDE SEQUENCE [LARGE SCALE GENOMIC DNA]</scope>
    <source>
        <strain evidence="8 9">TTM-7</strain>
    </source>
</reference>
<name>A0A4Q1CDW8_9BACT</name>
<dbReference type="InterPro" id="IPR012944">
    <property type="entry name" value="SusD_RagB_dom"/>
</dbReference>
<evidence type="ECO:0000259" key="6">
    <source>
        <dbReference type="Pfam" id="PF07980"/>
    </source>
</evidence>
<evidence type="ECO:0000256" key="4">
    <source>
        <dbReference type="ARBA" id="ARBA00023136"/>
    </source>
</evidence>
<dbReference type="GO" id="GO:0009279">
    <property type="term" value="C:cell outer membrane"/>
    <property type="evidence" value="ECO:0007669"/>
    <property type="project" value="UniProtKB-SubCell"/>
</dbReference>
<proteinExistence type="inferred from homology"/>
<feature type="domain" description="SusD-like N-terminal" evidence="7">
    <location>
        <begin position="23"/>
        <end position="244"/>
    </location>
</feature>
<evidence type="ECO:0000256" key="3">
    <source>
        <dbReference type="ARBA" id="ARBA00022729"/>
    </source>
</evidence>
<keyword evidence="5" id="KW-0998">Cell outer membrane</keyword>
<dbReference type="AlphaFoldDB" id="A0A4Q1CDW8"/>
<evidence type="ECO:0000313" key="9">
    <source>
        <dbReference type="Proteomes" id="UP000290204"/>
    </source>
</evidence>
<keyword evidence="9" id="KW-1185">Reference proteome</keyword>
<comment type="subcellular location">
    <subcellularLocation>
        <location evidence="1">Cell outer membrane</location>
    </subcellularLocation>
</comment>
<comment type="caution">
    <text evidence="8">The sequence shown here is derived from an EMBL/GenBank/DDBJ whole genome shotgun (WGS) entry which is preliminary data.</text>
</comment>
<evidence type="ECO:0000313" key="8">
    <source>
        <dbReference type="EMBL" id="RXK57855.1"/>
    </source>
</evidence>
<evidence type="ECO:0000259" key="7">
    <source>
        <dbReference type="Pfam" id="PF14322"/>
    </source>
</evidence>
<evidence type="ECO:0000256" key="1">
    <source>
        <dbReference type="ARBA" id="ARBA00004442"/>
    </source>
</evidence>
<dbReference type="RefSeq" id="WP_129132779.1">
    <property type="nucleotide sequence ID" value="NZ_SDHW01000008.1"/>
</dbReference>
<evidence type="ECO:0000256" key="5">
    <source>
        <dbReference type="ARBA" id="ARBA00023237"/>
    </source>
</evidence>
<comment type="similarity">
    <text evidence="2">Belongs to the SusD family.</text>
</comment>
<dbReference type="Pfam" id="PF14322">
    <property type="entry name" value="SusD-like_3"/>
    <property type="match status" value="1"/>
</dbReference>
<keyword evidence="3" id="KW-0732">Signal</keyword>
<sequence length="474" mass="52994">MKATYFISAILVTLLFATTGCKKWLDVSPKTEIREQILFSDEQGFKDAMIGTYTLMGGASTYGTNLTMGVLDGMGQRYNTVSATTHAYYYPARYDYTNTASKNYINAIWGGLYTAVANVNNILLQADAKKQVFRGNNYNQVKGEALALRAFLHFDLLRLYGVAPVVDPNRKAIPYVTSFGVKVYPLLTVNEVIDSCLKDLSTAEQLLSSDKTVRLDYVNDPFLSYTRNHMNYWAVKGLQARIYLYRGDKTNALAAALEVINNQATYFPFVNSTAVTASTNRDRTFSTEHLFALHVFKLKDITDALTKTSVVNGVPTLAHTTATIQSVYEFSSGGSSDLRYANLFTPYTTSSSCNKYWQDDVVSEQYKGNVPLIRLSEVFYIAAEAAATPADGVNYLNAVRVKRGLVALASTISDAVLQTEILKEYKKEFYAEGQLFYYFKRRNAARVDGITVNMTDATYTFPLPEDEIEFGQRF</sequence>